<accession>A0A9E2F7A6</accession>
<evidence type="ECO:0008006" key="3">
    <source>
        <dbReference type="Google" id="ProtNLM"/>
    </source>
</evidence>
<dbReference type="InterPro" id="IPR009078">
    <property type="entry name" value="Ferritin-like_SF"/>
</dbReference>
<proteinExistence type="predicted"/>
<protein>
    <recommendedName>
        <fullName evidence="3">Ferritin-like domain-containing protein</fullName>
    </recommendedName>
</protein>
<dbReference type="AlphaFoldDB" id="A0A9E2F7A6"/>
<evidence type="ECO:0000313" key="2">
    <source>
        <dbReference type="Proteomes" id="UP000811545"/>
    </source>
</evidence>
<dbReference type="EMBL" id="QLTW01000379">
    <property type="protein sequence ID" value="MBT9146205.1"/>
    <property type="molecule type" value="Genomic_DNA"/>
</dbReference>
<gene>
    <name evidence="1" type="ORF">DDT42_02087</name>
</gene>
<reference evidence="1 2" key="1">
    <citation type="journal article" date="2021" name="bioRxiv">
        <title>Unique metabolic strategies in Hadean analogues reveal hints for primordial physiology.</title>
        <authorList>
            <person name="Nobu M.K."/>
            <person name="Nakai R."/>
            <person name="Tamazawa S."/>
            <person name="Mori H."/>
            <person name="Toyoda A."/>
            <person name="Ijiri A."/>
            <person name="Suzuki S."/>
            <person name="Kurokawa K."/>
            <person name="Kamagata Y."/>
            <person name="Tamaki H."/>
        </authorList>
    </citation>
    <scope>NUCLEOTIDE SEQUENCE [LARGE SCALE GENOMIC DNA]</scope>
    <source>
        <strain evidence="1">BS525</strain>
    </source>
</reference>
<evidence type="ECO:0000313" key="1">
    <source>
        <dbReference type="EMBL" id="MBT9146205.1"/>
    </source>
</evidence>
<dbReference type="Pfam" id="PF13668">
    <property type="entry name" value="Ferritin_2"/>
    <property type="match status" value="1"/>
</dbReference>
<sequence length="202" mass="22328">MKILSILNMIDFNKIDQEEVKFEANRRGFFEQAGKLSSKALMATIPGIALSMLPKQIYAQGSSVVDVLNYALTLEYLEDEFYRLGLSASNLIPASDRAVFEIIGLHEQQHVAFLRQALGANAVSKPTFDFTTRGAFSDWNTNYTTFLALSQAFEDTGERAYKGQAGFLIGAGNDAVLTAALNIHSVEAICYRFSYISLETKS</sequence>
<organism evidence="1 2">
    <name type="scientific">Psychracetigena formicireducens</name>
    <dbReference type="NCBI Taxonomy" id="2986056"/>
    <lineage>
        <taxon>Bacteria</taxon>
        <taxon>Bacillati</taxon>
        <taxon>Candidatus Lithacetigenota</taxon>
        <taxon>Candidatus Psychracetigena</taxon>
    </lineage>
</organism>
<dbReference type="Proteomes" id="UP000811545">
    <property type="component" value="Unassembled WGS sequence"/>
</dbReference>
<name>A0A9E2F7A6_PSYF1</name>
<dbReference type="SUPFAM" id="SSF47240">
    <property type="entry name" value="Ferritin-like"/>
    <property type="match status" value="1"/>
</dbReference>
<comment type="caution">
    <text evidence="1">The sequence shown here is derived from an EMBL/GenBank/DDBJ whole genome shotgun (WGS) entry which is preliminary data.</text>
</comment>